<dbReference type="NCBIfam" id="TIGR00728">
    <property type="entry name" value="OPT_sfam"/>
    <property type="match status" value="1"/>
</dbReference>
<feature type="transmembrane region" description="Helical" evidence="6">
    <location>
        <begin position="350"/>
        <end position="368"/>
    </location>
</feature>
<keyword evidence="2" id="KW-0813">Transport</keyword>
<keyword evidence="3 6" id="KW-0812">Transmembrane</keyword>
<dbReference type="RefSeq" id="WP_158348125.1">
    <property type="nucleotide sequence ID" value="NZ_JAHQCW010000060.1"/>
</dbReference>
<feature type="transmembrane region" description="Helical" evidence="6">
    <location>
        <begin position="48"/>
        <end position="67"/>
    </location>
</feature>
<dbReference type="EMBL" id="JAHQCW010000060">
    <property type="protein sequence ID" value="MBU9739437.1"/>
    <property type="molecule type" value="Genomic_DNA"/>
</dbReference>
<protein>
    <submittedName>
        <fullName evidence="7">Oligopeptide transporter, OPT family</fullName>
    </submittedName>
</protein>
<keyword evidence="4 6" id="KW-1133">Transmembrane helix</keyword>
<feature type="transmembrane region" description="Helical" evidence="6">
    <location>
        <begin position="230"/>
        <end position="254"/>
    </location>
</feature>
<reference evidence="7" key="1">
    <citation type="submission" date="2021-06" db="EMBL/GenBank/DDBJ databases">
        <title>Description of novel taxa of the family Lachnospiraceae.</title>
        <authorList>
            <person name="Chaplin A.V."/>
            <person name="Sokolova S.R."/>
            <person name="Pikina A.P."/>
            <person name="Korzhanova M."/>
            <person name="Belova V."/>
            <person name="Korostin D."/>
            <person name="Efimov B.A."/>
        </authorList>
    </citation>
    <scope>NUCLEOTIDE SEQUENCE</scope>
    <source>
        <strain evidence="7">ASD5720</strain>
    </source>
</reference>
<evidence type="ECO:0000256" key="6">
    <source>
        <dbReference type="SAM" id="Phobius"/>
    </source>
</evidence>
<feature type="transmembrane region" description="Helical" evidence="6">
    <location>
        <begin position="566"/>
        <end position="590"/>
    </location>
</feature>
<feature type="transmembrane region" description="Helical" evidence="6">
    <location>
        <begin position="21"/>
        <end position="42"/>
    </location>
</feature>
<dbReference type="PANTHER" id="PTHR31645:SF0">
    <property type="entry name" value="OLIGOPEPTIDE TRANSPORTER YGL114W-RELATED"/>
    <property type="match status" value="1"/>
</dbReference>
<name>A0A949K4M3_9FIRM</name>
<gene>
    <name evidence="7" type="ORF">KTH89_23150</name>
</gene>
<accession>A0A949K4M3</accession>
<feature type="transmembrane region" description="Helical" evidence="6">
    <location>
        <begin position="79"/>
        <end position="101"/>
    </location>
</feature>
<proteinExistence type="predicted"/>
<dbReference type="GO" id="GO:0016020">
    <property type="term" value="C:membrane"/>
    <property type="evidence" value="ECO:0007669"/>
    <property type="project" value="UniProtKB-SubCell"/>
</dbReference>
<dbReference type="GO" id="GO:0035673">
    <property type="term" value="F:oligopeptide transmembrane transporter activity"/>
    <property type="evidence" value="ECO:0007669"/>
    <property type="project" value="InterPro"/>
</dbReference>
<keyword evidence="5 6" id="KW-0472">Membrane</keyword>
<feature type="transmembrane region" description="Helical" evidence="6">
    <location>
        <begin position="526"/>
        <end position="546"/>
    </location>
</feature>
<dbReference type="InterPro" id="IPR004814">
    <property type="entry name" value="Oligopep_transpt"/>
</dbReference>
<dbReference type="Proteomes" id="UP000712157">
    <property type="component" value="Unassembled WGS sequence"/>
</dbReference>
<feature type="transmembrane region" description="Helical" evidence="6">
    <location>
        <begin position="405"/>
        <end position="425"/>
    </location>
</feature>
<sequence>MKDDKQFKPFIPADRILPEMTVTSVIVGILLAVLFGGANAYLGLRVGMTVSASIPAAVISMGIIRVIMRRNSILENNMVQTIGSAGESVAAGAIFTLPVLFMWADEWNVSAPSLIEIGLIALVGGVLGVLFMVPLRKALIVQEHGTLPYPEGKACAEVLLAGEEGGAKASTVFAGLGIAAGYKFIADGLKIFPSEVHYEITPYKGSGIGMDVLPALAGVGYICGPKISSYLLAGGCVAWLVLMPLIALFGGDAILYPGSTPISEMGSFDIWGSYIRYIGAGAVAAGGIMSLIKSLPMIVTTFKDAMKGYGKGKGGSDLRTEQDLPTAGVLIAALVVAVIIWLLPPIPVNLLGALIIVIFGFFFATVSSRMVGLIGSSNNPVSGMAIATLLVSAIIMRSVSGTGHSSYTAVIAIGAIICIIAAIAGDTSQDLKTGYIVGATPKKQQIGELIGVIASAVAIGAILYLFNAAWQYGTPELPAPQAMLMKMVVEGVMNANLPWVLVFAGVFIAIVVEILGIPVLPFAVGLYLPIHLSTPMMVGGLVRLFLEKRKKTDPEKKKNMVNNGVLYSSGLIAGEGLIGILLAVFAVIKINGKSIGDIINLSGKLNLGNIGGLVFFALIIVSIFAFTLWKKEKAGKN</sequence>
<dbReference type="InterPro" id="IPR004813">
    <property type="entry name" value="OPT"/>
</dbReference>
<keyword evidence="8" id="KW-1185">Reference proteome</keyword>
<feature type="transmembrane region" description="Helical" evidence="6">
    <location>
        <begin position="274"/>
        <end position="302"/>
    </location>
</feature>
<evidence type="ECO:0000256" key="5">
    <source>
        <dbReference type="ARBA" id="ARBA00023136"/>
    </source>
</evidence>
<evidence type="ECO:0000313" key="7">
    <source>
        <dbReference type="EMBL" id="MBU9739437.1"/>
    </source>
</evidence>
<comment type="caution">
    <text evidence="7">The sequence shown here is derived from an EMBL/GenBank/DDBJ whole genome shotgun (WGS) entry which is preliminary data.</text>
</comment>
<evidence type="ECO:0000256" key="3">
    <source>
        <dbReference type="ARBA" id="ARBA00022692"/>
    </source>
</evidence>
<evidence type="ECO:0000313" key="8">
    <source>
        <dbReference type="Proteomes" id="UP000712157"/>
    </source>
</evidence>
<dbReference type="InterPro" id="IPR045035">
    <property type="entry name" value="YSL-like"/>
</dbReference>
<dbReference type="NCBIfam" id="TIGR00733">
    <property type="entry name" value="OPT family oligopeptide transporter"/>
    <property type="match status" value="1"/>
</dbReference>
<evidence type="ECO:0000256" key="2">
    <source>
        <dbReference type="ARBA" id="ARBA00022448"/>
    </source>
</evidence>
<feature type="transmembrane region" description="Helical" evidence="6">
    <location>
        <begin position="446"/>
        <end position="465"/>
    </location>
</feature>
<dbReference type="Pfam" id="PF03169">
    <property type="entry name" value="OPT"/>
    <property type="match status" value="1"/>
</dbReference>
<dbReference type="AlphaFoldDB" id="A0A949K4M3"/>
<organism evidence="7 8">
    <name type="scientific">Diplocloster agilis</name>
    <dbReference type="NCBI Taxonomy" id="2850323"/>
    <lineage>
        <taxon>Bacteria</taxon>
        <taxon>Bacillati</taxon>
        <taxon>Bacillota</taxon>
        <taxon>Clostridia</taxon>
        <taxon>Lachnospirales</taxon>
        <taxon>Lachnospiraceae</taxon>
        <taxon>Diplocloster</taxon>
    </lineage>
</organism>
<comment type="subcellular location">
    <subcellularLocation>
        <location evidence="1">Membrane</location>
        <topology evidence="1">Multi-pass membrane protein</topology>
    </subcellularLocation>
</comment>
<feature type="transmembrane region" description="Helical" evidence="6">
    <location>
        <begin position="500"/>
        <end position="520"/>
    </location>
</feature>
<evidence type="ECO:0000256" key="4">
    <source>
        <dbReference type="ARBA" id="ARBA00022989"/>
    </source>
</evidence>
<dbReference type="PANTHER" id="PTHR31645">
    <property type="entry name" value="OLIGOPEPTIDE TRANSPORTER YGL114W-RELATED"/>
    <property type="match status" value="1"/>
</dbReference>
<feature type="transmembrane region" description="Helical" evidence="6">
    <location>
        <begin position="610"/>
        <end position="629"/>
    </location>
</feature>
<feature type="transmembrane region" description="Helical" evidence="6">
    <location>
        <begin position="113"/>
        <end position="133"/>
    </location>
</feature>
<feature type="transmembrane region" description="Helical" evidence="6">
    <location>
        <begin position="380"/>
        <end position="399"/>
    </location>
</feature>
<evidence type="ECO:0000256" key="1">
    <source>
        <dbReference type="ARBA" id="ARBA00004141"/>
    </source>
</evidence>